<proteinExistence type="inferred from homology"/>
<dbReference type="Pfam" id="PF01381">
    <property type="entry name" value="HTH_3"/>
    <property type="match status" value="1"/>
</dbReference>
<dbReference type="EMBL" id="AXOL01000103">
    <property type="protein sequence ID" value="ERT44599.1"/>
    <property type="molecule type" value="Genomic_DNA"/>
</dbReference>
<evidence type="ECO:0000256" key="1">
    <source>
        <dbReference type="ARBA" id="ARBA00007227"/>
    </source>
</evidence>
<dbReference type="RefSeq" id="WP_002341891.1">
    <property type="nucleotide sequence ID" value="NZ_KI518312.1"/>
</dbReference>
<dbReference type="InterPro" id="IPR001387">
    <property type="entry name" value="Cro/C1-type_HTH"/>
</dbReference>
<dbReference type="AlphaFoldDB" id="A0AAV3KX66"/>
<sequence length="367" mass="42118">MANKNGYDIEMSYVVAPGETLKEVAEELGLSHKDLAERLGITPKTISKIVNGTAPITPETALKLERVLGISSNFWNQLELNYREKLTEIEAEAKLKDEIEILKEYIPYNEIANAGFVPKTRNLKEKVENTLNYFGYSSLKIFIESVNDNQLLAGAYRIKEVDKVNKLALLAWIRAGELEAQEIEAEIFSKEKLKNSLSELRNLTLQSNPSIFIPKLQKICASFGVKVVFIPEVKGSKVCGLTRWLTPKPQAIIQLSLRYKSNDNLWFTFFHELGHILKHNKIPFYTSSNEYIDSIEEQEADEFSANTLIPRDSYNDFVEQGCFTRNSICNFAEMISIHPGIVLGRLQKEKYVQWNQYNDLKTWYSWK</sequence>
<dbReference type="PANTHER" id="PTHR36924">
    <property type="entry name" value="ANTITOXIN HIGA-1"/>
    <property type="match status" value="1"/>
</dbReference>
<evidence type="ECO:0000259" key="3">
    <source>
        <dbReference type="PROSITE" id="PS50943"/>
    </source>
</evidence>
<dbReference type="SUPFAM" id="SSF47413">
    <property type="entry name" value="lambda repressor-like DNA-binding domains"/>
    <property type="match status" value="1"/>
</dbReference>
<evidence type="ECO:0000256" key="2">
    <source>
        <dbReference type="ARBA" id="ARBA00023125"/>
    </source>
</evidence>
<dbReference type="SMART" id="SM00530">
    <property type="entry name" value="HTH_XRE"/>
    <property type="match status" value="1"/>
</dbReference>
<dbReference type="InterPro" id="IPR010982">
    <property type="entry name" value="Lambda_DNA-bd_dom_sf"/>
</dbReference>
<evidence type="ECO:0000313" key="5">
    <source>
        <dbReference type="EMBL" id="ERT44599.1"/>
    </source>
</evidence>
<dbReference type="NCBIfam" id="TIGR02607">
    <property type="entry name" value="antidote_HigA"/>
    <property type="match status" value="1"/>
</dbReference>
<dbReference type="PROSITE" id="PS50943">
    <property type="entry name" value="HTH_CROC1"/>
    <property type="match status" value="1"/>
</dbReference>
<dbReference type="Gene3D" id="1.10.10.2910">
    <property type="match status" value="1"/>
</dbReference>
<dbReference type="InterPro" id="IPR013430">
    <property type="entry name" value="Toxin_antidote_HigA"/>
</dbReference>
<comment type="similarity">
    <text evidence="1">Belongs to the short-chain fatty acyl-CoA assimilation regulator (ScfR) family.</text>
</comment>
<gene>
    <name evidence="5" type="ORF">O991_03293</name>
    <name evidence="4" type="ORF">O991_03466</name>
</gene>
<protein>
    <submittedName>
        <fullName evidence="4">HigA family addiction module antidote protein</fullName>
    </submittedName>
</protein>
<dbReference type="Pfam" id="PF06114">
    <property type="entry name" value="Peptidase_M78"/>
    <property type="match status" value="1"/>
</dbReference>
<dbReference type="EMBL" id="AXOL01000112">
    <property type="protein sequence ID" value="ERT44293.1"/>
    <property type="molecule type" value="Genomic_DNA"/>
</dbReference>
<accession>A0AAV3KX66</accession>
<name>A0AAV3KX66_ENTFC</name>
<dbReference type="Proteomes" id="UP000017126">
    <property type="component" value="Unassembled WGS sequence"/>
</dbReference>
<evidence type="ECO:0000313" key="4">
    <source>
        <dbReference type="EMBL" id="ERT44293.1"/>
    </source>
</evidence>
<dbReference type="Gene3D" id="1.10.260.40">
    <property type="entry name" value="lambda repressor-like DNA-binding domains"/>
    <property type="match status" value="1"/>
</dbReference>
<dbReference type="CDD" id="cd00093">
    <property type="entry name" value="HTH_XRE"/>
    <property type="match status" value="1"/>
</dbReference>
<feature type="domain" description="HTH cro/C1-type" evidence="3">
    <location>
        <begin position="21"/>
        <end position="75"/>
    </location>
</feature>
<comment type="caution">
    <text evidence="4">The sequence shown here is derived from an EMBL/GenBank/DDBJ whole genome shotgun (WGS) entry which is preliminary data.</text>
</comment>
<keyword evidence="2" id="KW-0238">DNA-binding</keyword>
<dbReference type="PANTHER" id="PTHR36924:SF1">
    <property type="entry name" value="ANTITOXIN HIGA-1"/>
    <property type="match status" value="1"/>
</dbReference>
<dbReference type="InterPro" id="IPR010359">
    <property type="entry name" value="IrrE_HExxH"/>
</dbReference>
<reference evidence="4 6" key="1">
    <citation type="submission" date="2013-09" db="EMBL/GenBank/DDBJ databases">
        <title>The Genome Sequence of Enterococcus faecium 10/96A.</title>
        <authorList>
            <consortium name="The Broad Institute Genome Sequencing Platform"/>
            <consortium name="The Broad Institute Genome Sequencing Center for Infectious Disease"/>
            <person name="Earl A.M."/>
            <person name="Gilmore M.S."/>
            <person name="Lebreton F."/>
            <person name="Courvalin P."/>
            <person name="Walker B."/>
            <person name="Young S.K."/>
            <person name="Zeng Q."/>
            <person name="Gargeya S."/>
            <person name="Fitzgerald M."/>
            <person name="Haas B."/>
            <person name="Abouelleil A."/>
            <person name="Alvarado L."/>
            <person name="Arachchi H.M."/>
            <person name="Berlin A.M."/>
            <person name="Chapman S.B."/>
            <person name="Dewar J."/>
            <person name="Goldberg J."/>
            <person name="Griggs A."/>
            <person name="Gujja S."/>
            <person name="Hansen M."/>
            <person name="Howarth C."/>
            <person name="Imamovic A."/>
            <person name="Larimer J."/>
            <person name="McCowan C."/>
            <person name="Murphy C."/>
            <person name="Neiman D."/>
            <person name="Pearson M."/>
            <person name="Priest M."/>
            <person name="Roberts A."/>
            <person name="Saif S."/>
            <person name="Shea T."/>
            <person name="Sisk P."/>
            <person name="Sykes S."/>
            <person name="Wortman J."/>
            <person name="Nusbaum C."/>
            <person name="Birren B."/>
        </authorList>
    </citation>
    <scope>NUCLEOTIDE SEQUENCE [LARGE SCALE GENOMIC DNA]</scope>
    <source>
        <strain evidence="4 6">10/96A</strain>
    </source>
</reference>
<evidence type="ECO:0000313" key="6">
    <source>
        <dbReference type="Proteomes" id="UP000017126"/>
    </source>
</evidence>
<organism evidence="4 6">
    <name type="scientific">Enterococcus faecium 10/96A</name>
    <dbReference type="NCBI Taxonomy" id="1391465"/>
    <lineage>
        <taxon>Bacteria</taxon>
        <taxon>Bacillati</taxon>
        <taxon>Bacillota</taxon>
        <taxon>Bacilli</taxon>
        <taxon>Lactobacillales</taxon>
        <taxon>Enterococcaceae</taxon>
        <taxon>Enterococcus</taxon>
    </lineage>
</organism>
<dbReference type="GO" id="GO:0003677">
    <property type="term" value="F:DNA binding"/>
    <property type="evidence" value="ECO:0007669"/>
    <property type="project" value="UniProtKB-KW"/>
</dbReference>